<evidence type="ECO:0000313" key="13">
    <source>
        <dbReference type="Proteomes" id="UP000762676"/>
    </source>
</evidence>
<comment type="caution">
    <text evidence="12">The sequence shown here is derived from an EMBL/GenBank/DDBJ whole genome shotgun (WGS) entry which is preliminary data.</text>
</comment>
<dbReference type="AlphaFoldDB" id="A0AAV4EA83"/>
<evidence type="ECO:0000259" key="11">
    <source>
        <dbReference type="PROSITE" id="PS50994"/>
    </source>
</evidence>
<keyword evidence="6" id="KW-1015">Disulfide bond</keyword>
<evidence type="ECO:0000256" key="2">
    <source>
        <dbReference type="ARBA" id="ARBA00022525"/>
    </source>
</evidence>
<dbReference type="Gene3D" id="3.30.420.10">
    <property type="entry name" value="Ribonuclease H-like superfamily/Ribonuclease H"/>
    <property type="match status" value="1"/>
</dbReference>
<dbReference type="InterPro" id="IPR018097">
    <property type="entry name" value="EGF_Ca-bd_CS"/>
</dbReference>
<keyword evidence="7" id="KW-0325">Glycoprotein</keyword>
<keyword evidence="9" id="KW-0812">Transmembrane</keyword>
<dbReference type="PROSITE" id="PS00010">
    <property type="entry name" value="ASX_HYDROXYL"/>
    <property type="match status" value="4"/>
</dbReference>
<dbReference type="FunFam" id="2.10.25.10:FF:000038">
    <property type="entry name" value="Fibrillin 2"/>
    <property type="match status" value="1"/>
</dbReference>
<dbReference type="SMART" id="SM00179">
    <property type="entry name" value="EGF_CA"/>
    <property type="match status" value="4"/>
</dbReference>
<comment type="caution">
    <text evidence="8">Lacks conserved residue(s) required for the propagation of feature annotation.</text>
</comment>
<dbReference type="InterPro" id="IPR009030">
    <property type="entry name" value="Growth_fac_rcpt_cys_sf"/>
</dbReference>
<dbReference type="SMART" id="SM00181">
    <property type="entry name" value="EGF"/>
    <property type="match status" value="4"/>
</dbReference>
<evidence type="ECO:0000256" key="5">
    <source>
        <dbReference type="ARBA" id="ARBA00022737"/>
    </source>
</evidence>
<dbReference type="Pfam" id="PF07645">
    <property type="entry name" value="EGF_CA"/>
    <property type="match status" value="4"/>
</dbReference>
<dbReference type="InterPro" id="IPR000742">
    <property type="entry name" value="EGF"/>
</dbReference>
<evidence type="ECO:0000256" key="4">
    <source>
        <dbReference type="ARBA" id="ARBA00022729"/>
    </source>
</evidence>
<dbReference type="InterPro" id="IPR000152">
    <property type="entry name" value="EGF-type_Asp/Asn_hydroxyl_site"/>
</dbReference>
<keyword evidence="3 8" id="KW-0245">EGF-like domain</keyword>
<dbReference type="GO" id="GO:0005576">
    <property type="term" value="C:extracellular region"/>
    <property type="evidence" value="ECO:0007669"/>
    <property type="project" value="UniProtKB-SubCell"/>
</dbReference>
<keyword evidence="9" id="KW-1133">Transmembrane helix</keyword>
<evidence type="ECO:0000256" key="8">
    <source>
        <dbReference type="PROSITE-ProRule" id="PRU00076"/>
    </source>
</evidence>
<evidence type="ECO:0000256" key="1">
    <source>
        <dbReference type="ARBA" id="ARBA00004613"/>
    </source>
</evidence>
<reference evidence="12 13" key="1">
    <citation type="journal article" date="2021" name="Elife">
        <title>Chloroplast acquisition without the gene transfer in kleptoplastic sea slugs, Plakobranchus ocellatus.</title>
        <authorList>
            <person name="Maeda T."/>
            <person name="Takahashi S."/>
            <person name="Yoshida T."/>
            <person name="Shimamura S."/>
            <person name="Takaki Y."/>
            <person name="Nagai Y."/>
            <person name="Toyoda A."/>
            <person name="Suzuki Y."/>
            <person name="Arimoto A."/>
            <person name="Ishii H."/>
            <person name="Satoh N."/>
            <person name="Nishiyama T."/>
            <person name="Hasebe M."/>
            <person name="Maruyama T."/>
            <person name="Minagawa J."/>
            <person name="Obokata J."/>
            <person name="Shigenobu S."/>
        </authorList>
    </citation>
    <scope>NUCLEOTIDE SEQUENCE [LARGE SCALE GENOMIC DNA]</scope>
</reference>
<dbReference type="Proteomes" id="UP000762676">
    <property type="component" value="Unassembled WGS sequence"/>
</dbReference>
<evidence type="ECO:0000256" key="9">
    <source>
        <dbReference type="SAM" id="Phobius"/>
    </source>
</evidence>
<dbReference type="SUPFAM" id="SSF57196">
    <property type="entry name" value="EGF/Laminin"/>
    <property type="match status" value="1"/>
</dbReference>
<keyword evidence="9" id="KW-0472">Membrane</keyword>
<comment type="subcellular location">
    <subcellularLocation>
        <location evidence="1">Secreted</location>
    </subcellularLocation>
</comment>
<keyword evidence="4" id="KW-0732">Signal</keyword>
<feature type="domain" description="Integrase catalytic" evidence="11">
    <location>
        <begin position="4"/>
        <end position="101"/>
    </location>
</feature>
<protein>
    <submittedName>
        <fullName evidence="12">Latent-transforming growth factor beta-binding protein 1</fullName>
    </submittedName>
</protein>
<dbReference type="PANTHER" id="PTHR47333:SF4">
    <property type="entry name" value="EGF-LIKE DOMAIN-CONTAINING PROTEIN"/>
    <property type="match status" value="1"/>
</dbReference>
<sequence length="396" mass="43270">MSPLPKRPWNDFSSDFAGPFPAGEYLLIVIDDFSRFPELEIVHSTTAQTVTPKLNQMFASQGEKKAYSDDRRNAVQHKIQIGDKVLVRRSKLNKLTPPYNPSPYIVTSVKGSMVTAANAGHTITMNNVDECTDSSVCPTNSTCTNNVGSYTCPCDSGFIQDADSCKDVDECTDSSVCPANSTCTNSVGSYTCPCDSGFIQDSDSCKDVDECTDSSVCPANSTCRNNVGSYTCPCDSGFTQDADSCKDIDECQNSTLFTCPSHSECVNLNGTYECQCENDYFKNEIGLCEEIEKESFKLRTCPCVCPALVTEVLKDLPDPKKSSDTIQKKLEVKPTKLATTVRKKISASDERGSSASFGIIALSLLALEFVLVTIGDFIMVVYYLKQKVAQLFCRNV</sequence>
<accession>A0AAV4EA83</accession>
<evidence type="ECO:0000256" key="7">
    <source>
        <dbReference type="ARBA" id="ARBA00023180"/>
    </source>
</evidence>
<dbReference type="Gene3D" id="2.10.25.10">
    <property type="entry name" value="Laminin"/>
    <property type="match status" value="4"/>
</dbReference>
<dbReference type="InterPro" id="IPR001584">
    <property type="entry name" value="Integrase_cat-core"/>
</dbReference>
<dbReference type="FunFam" id="2.10.25.10:FF:000506">
    <property type="entry name" value="Adhesion G protein-coupled receptor E1"/>
    <property type="match status" value="3"/>
</dbReference>
<dbReference type="PANTHER" id="PTHR47333">
    <property type="entry name" value="VON WILLEBRAND FACTOR C AND EGF DOMAIN-CONTAINING PROTEIN"/>
    <property type="match status" value="1"/>
</dbReference>
<dbReference type="PROSITE" id="PS01187">
    <property type="entry name" value="EGF_CA"/>
    <property type="match status" value="2"/>
</dbReference>
<feature type="domain" description="EGF-like" evidence="10">
    <location>
        <begin position="207"/>
        <end position="246"/>
    </location>
</feature>
<dbReference type="InterPro" id="IPR052080">
    <property type="entry name" value="vWF_C/EGF_Fibrillin"/>
</dbReference>
<dbReference type="CDD" id="cd00054">
    <property type="entry name" value="EGF_CA"/>
    <property type="match status" value="4"/>
</dbReference>
<gene>
    <name evidence="12" type="ORF">ElyMa_005342200</name>
</gene>
<dbReference type="PROSITE" id="PS50994">
    <property type="entry name" value="INTEGRASE"/>
    <property type="match status" value="1"/>
</dbReference>
<dbReference type="GO" id="GO:0005509">
    <property type="term" value="F:calcium ion binding"/>
    <property type="evidence" value="ECO:0007669"/>
    <property type="project" value="InterPro"/>
</dbReference>
<keyword evidence="5" id="KW-0677">Repeat</keyword>
<dbReference type="PROSITE" id="PS01186">
    <property type="entry name" value="EGF_2"/>
    <property type="match status" value="3"/>
</dbReference>
<feature type="domain" description="EGF-like" evidence="10">
    <location>
        <begin position="127"/>
        <end position="166"/>
    </location>
</feature>
<dbReference type="EMBL" id="BMAT01010627">
    <property type="protein sequence ID" value="GFR57586.1"/>
    <property type="molecule type" value="Genomic_DNA"/>
</dbReference>
<feature type="transmembrane region" description="Helical" evidence="9">
    <location>
        <begin position="357"/>
        <end position="384"/>
    </location>
</feature>
<dbReference type="InterPro" id="IPR049883">
    <property type="entry name" value="NOTCH1_EGF-like"/>
</dbReference>
<feature type="domain" description="EGF-like" evidence="10">
    <location>
        <begin position="247"/>
        <end position="289"/>
    </location>
</feature>
<evidence type="ECO:0000313" key="12">
    <source>
        <dbReference type="EMBL" id="GFR57586.1"/>
    </source>
</evidence>
<evidence type="ECO:0000259" key="10">
    <source>
        <dbReference type="PROSITE" id="PS50026"/>
    </source>
</evidence>
<dbReference type="SUPFAM" id="SSF57184">
    <property type="entry name" value="Growth factor receptor domain"/>
    <property type="match status" value="1"/>
</dbReference>
<keyword evidence="2" id="KW-0964">Secreted</keyword>
<keyword evidence="13" id="KW-1185">Reference proteome</keyword>
<dbReference type="InterPro" id="IPR001881">
    <property type="entry name" value="EGF-like_Ca-bd_dom"/>
</dbReference>
<dbReference type="PROSITE" id="PS50026">
    <property type="entry name" value="EGF_3"/>
    <property type="match status" value="4"/>
</dbReference>
<dbReference type="InterPro" id="IPR012337">
    <property type="entry name" value="RNaseH-like_sf"/>
</dbReference>
<dbReference type="InterPro" id="IPR036397">
    <property type="entry name" value="RNaseH_sf"/>
</dbReference>
<evidence type="ECO:0000256" key="6">
    <source>
        <dbReference type="ARBA" id="ARBA00023157"/>
    </source>
</evidence>
<organism evidence="12 13">
    <name type="scientific">Elysia marginata</name>
    <dbReference type="NCBI Taxonomy" id="1093978"/>
    <lineage>
        <taxon>Eukaryota</taxon>
        <taxon>Metazoa</taxon>
        <taxon>Spiralia</taxon>
        <taxon>Lophotrochozoa</taxon>
        <taxon>Mollusca</taxon>
        <taxon>Gastropoda</taxon>
        <taxon>Heterobranchia</taxon>
        <taxon>Euthyneura</taxon>
        <taxon>Panpulmonata</taxon>
        <taxon>Sacoglossa</taxon>
        <taxon>Placobranchoidea</taxon>
        <taxon>Plakobranchidae</taxon>
        <taxon>Elysia</taxon>
    </lineage>
</organism>
<dbReference type="GO" id="GO:0015074">
    <property type="term" value="P:DNA integration"/>
    <property type="evidence" value="ECO:0007669"/>
    <property type="project" value="InterPro"/>
</dbReference>
<dbReference type="SUPFAM" id="SSF53098">
    <property type="entry name" value="Ribonuclease H-like"/>
    <property type="match status" value="1"/>
</dbReference>
<proteinExistence type="predicted"/>
<evidence type="ECO:0000256" key="3">
    <source>
        <dbReference type="ARBA" id="ARBA00022536"/>
    </source>
</evidence>
<dbReference type="GO" id="GO:0003676">
    <property type="term" value="F:nucleic acid binding"/>
    <property type="evidence" value="ECO:0007669"/>
    <property type="project" value="InterPro"/>
</dbReference>
<name>A0AAV4EA83_9GAST</name>
<feature type="domain" description="EGF-like" evidence="10">
    <location>
        <begin position="167"/>
        <end position="206"/>
    </location>
</feature>